<sequence>MTRLVSVLVLIAFAPAALAQERVTTRSLTCAALQARVAQARNLVLATSETAYETVHLDSGSCRIDETAAPAFEPTADVPSCMAGWRCRQRNSDSGPR</sequence>
<accession>A0A6B9FQZ0</accession>
<feature type="chain" id="PRO_5025664964" evidence="1">
    <location>
        <begin position="20"/>
        <end position="97"/>
    </location>
</feature>
<evidence type="ECO:0000256" key="1">
    <source>
        <dbReference type="SAM" id="SignalP"/>
    </source>
</evidence>
<dbReference type="Proteomes" id="UP000012488">
    <property type="component" value="Chromosome"/>
</dbReference>
<name>A0A6B9FQZ0_9HYPH</name>
<dbReference type="EMBL" id="CP043538">
    <property type="protein sequence ID" value="QGY05031.1"/>
    <property type="molecule type" value="Genomic_DNA"/>
</dbReference>
<dbReference type="KEGG" id="mmes:MMSR116_26375"/>
<dbReference type="AlphaFoldDB" id="A0A6B9FQZ0"/>
<organism evidence="2 3">
    <name type="scientific">Methylobacterium mesophilicum SR1.6/6</name>
    <dbReference type="NCBI Taxonomy" id="908290"/>
    <lineage>
        <taxon>Bacteria</taxon>
        <taxon>Pseudomonadati</taxon>
        <taxon>Pseudomonadota</taxon>
        <taxon>Alphaproteobacteria</taxon>
        <taxon>Hyphomicrobiales</taxon>
        <taxon>Methylobacteriaceae</taxon>
        <taxon>Methylobacterium</taxon>
    </lineage>
</organism>
<protein>
    <submittedName>
        <fullName evidence="2">Uncharacterized protein</fullName>
    </submittedName>
</protein>
<dbReference type="RefSeq" id="WP_010685433.1">
    <property type="nucleotide sequence ID" value="NZ_CP043538.1"/>
</dbReference>
<keyword evidence="1" id="KW-0732">Signal</keyword>
<dbReference type="OrthoDB" id="7870801at2"/>
<evidence type="ECO:0000313" key="3">
    <source>
        <dbReference type="Proteomes" id="UP000012488"/>
    </source>
</evidence>
<reference evidence="2 3" key="1">
    <citation type="journal article" date="2012" name="Genet. Mol. Biol.">
        <title>Analysis of 16S rRNA and mxaF genes revealing insights into Methylobacterium niche-specific plant association.</title>
        <authorList>
            <person name="Dourado M.N."/>
            <person name="Andreote F.D."/>
            <person name="Dini-Andreote F."/>
            <person name="Conti R."/>
            <person name="Araujo J.M."/>
            <person name="Araujo W.L."/>
        </authorList>
    </citation>
    <scope>NUCLEOTIDE SEQUENCE [LARGE SCALE GENOMIC DNA]</scope>
    <source>
        <strain evidence="2 3">SR1.6/6</strain>
    </source>
</reference>
<evidence type="ECO:0000313" key="2">
    <source>
        <dbReference type="EMBL" id="QGY05031.1"/>
    </source>
</evidence>
<feature type="signal peptide" evidence="1">
    <location>
        <begin position="1"/>
        <end position="19"/>
    </location>
</feature>
<gene>
    <name evidence="2" type="ORF">MMSR116_26375</name>
</gene>
<proteinExistence type="predicted"/>
<reference evidence="2 3" key="2">
    <citation type="journal article" date="2013" name="Genome Announc.">
        <title>Draft Genome Sequence of Methylobacterium mesophilicum Strain SR1.6/6, Isolated from Citrus sinensis.</title>
        <authorList>
            <person name="Marinho Almeida D."/>
            <person name="Dini-Andreote F."/>
            <person name="Camargo Neves A.A."/>
            <person name="Juca Ramos R.T."/>
            <person name="Andreote F.D."/>
            <person name="Carneiro A.R."/>
            <person name="Oliveira de Souza Lima A."/>
            <person name="Caracciolo Gomes de Sa P.H."/>
            <person name="Ribeiro Barbosa M.S."/>
            <person name="Araujo W.L."/>
            <person name="Silva A."/>
        </authorList>
    </citation>
    <scope>NUCLEOTIDE SEQUENCE [LARGE SCALE GENOMIC DNA]</scope>
    <source>
        <strain evidence="2 3">SR1.6/6</strain>
    </source>
</reference>